<evidence type="ECO:0000256" key="6">
    <source>
        <dbReference type="ARBA" id="ARBA00034125"/>
    </source>
</evidence>
<organism evidence="10 11">
    <name type="scientific">Arachnia rubra</name>
    <dbReference type="NCBI Taxonomy" id="1547448"/>
    <lineage>
        <taxon>Bacteria</taxon>
        <taxon>Bacillati</taxon>
        <taxon>Actinomycetota</taxon>
        <taxon>Actinomycetes</taxon>
        <taxon>Propionibacteriales</taxon>
        <taxon>Propionibacteriaceae</taxon>
        <taxon>Arachnia</taxon>
    </lineage>
</organism>
<keyword evidence="3 7" id="KW-0812">Transmembrane</keyword>
<feature type="transmembrane region" description="Helical" evidence="7">
    <location>
        <begin position="139"/>
        <end position="172"/>
    </location>
</feature>
<evidence type="ECO:0000256" key="4">
    <source>
        <dbReference type="ARBA" id="ARBA00022989"/>
    </source>
</evidence>
<dbReference type="EMBL" id="CP072384">
    <property type="protein sequence ID" value="QUC09249.1"/>
    <property type="molecule type" value="Genomic_DNA"/>
</dbReference>
<keyword evidence="4 7" id="KW-1133">Transmembrane helix</keyword>
<dbReference type="Proteomes" id="UP000678513">
    <property type="component" value="Chromosome"/>
</dbReference>
<evidence type="ECO:0000256" key="7">
    <source>
        <dbReference type="SAM" id="Phobius"/>
    </source>
</evidence>
<keyword evidence="5 7" id="KW-0472">Membrane</keyword>
<protein>
    <submittedName>
        <fullName evidence="10">Threonine/serine exporter family protein</fullName>
    </submittedName>
</protein>
<evidence type="ECO:0000256" key="3">
    <source>
        <dbReference type="ARBA" id="ARBA00022692"/>
    </source>
</evidence>
<comment type="similarity">
    <text evidence="6">Belongs to the ThrE exporter (TC 2.A.79) family.</text>
</comment>
<reference evidence="10 11" key="1">
    <citation type="submission" date="2021-03" db="EMBL/GenBank/DDBJ databases">
        <title>Human Oral Microbial Genomes.</title>
        <authorList>
            <person name="Johnston C.D."/>
            <person name="Chen T."/>
            <person name="Dewhirst F.E."/>
        </authorList>
    </citation>
    <scope>NUCLEOTIDE SEQUENCE [LARGE SCALE GENOMIC DNA]</scope>
    <source>
        <strain evidence="10 11">DSMZ 100122</strain>
    </source>
</reference>
<dbReference type="Pfam" id="PF12821">
    <property type="entry name" value="ThrE_2"/>
    <property type="match status" value="1"/>
</dbReference>
<evidence type="ECO:0000313" key="11">
    <source>
        <dbReference type="Proteomes" id="UP000678513"/>
    </source>
</evidence>
<comment type="subcellular location">
    <subcellularLocation>
        <location evidence="1">Cell membrane</location>
        <topology evidence="1">Multi-pass membrane protein</topology>
    </subcellularLocation>
</comment>
<feature type="domain" description="Threonine/Serine exporter ThrE" evidence="9">
    <location>
        <begin position="295"/>
        <end position="419"/>
    </location>
</feature>
<dbReference type="PANTHER" id="PTHR34390:SF2">
    <property type="entry name" value="SUCCINATE TRANSPORTER SUBUNIT YJJP-RELATED"/>
    <property type="match status" value="1"/>
</dbReference>
<proteinExistence type="inferred from homology"/>
<evidence type="ECO:0000256" key="2">
    <source>
        <dbReference type="ARBA" id="ARBA00022475"/>
    </source>
</evidence>
<keyword evidence="2" id="KW-1003">Cell membrane</keyword>
<feature type="transmembrane region" description="Helical" evidence="7">
    <location>
        <begin position="290"/>
        <end position="309"/>
    </location>
</feature>
<evidence type="ECO:0000256" key="1">
    <source>
        <dbReference type="ARBA" id="ARBA00004651"/>
    </source>
</evidence>
<dbReference type="Pfam" id="PF06738">
    <property type="entry name" value="ThrE"/>
    <property type="match status" value="1"/>
</dbReference>
<evidence type="ECO:0000259" key="9">
    <source>
        <dbReference type="Pfam" id="PF12821"/>
    </source>
</evidence>
<feature type="transmembrane region" description="Helical" evidence="7">
    <location>
        <begin position="342"/>
        <end position="362"/>
    </location>
</feature>
<dbReference type="PANTHER" id="PTHR34390">
    <property type="entry name" value="UPF0442 PROTEIN YJJB-RELATED"/>
    <property type="match status" value="1"/>
</dbReference>
<evidence type="ECO:0000259" key="8">
    <source>
        <dbReference type="Pfam" id="PF06738"/>
    </source>
</evidence>
<dbReference type="InterPro" id="IPR010619">
    <property type="entry name" value="ThrE-like_N"/>
</dbReference>
<dbReference type="InterPro" id="IPR024528">
    <property type="entry name" value="ThrE_2"/>
</dbReference>
<dbReference type="InterPro" id="IPR050539">
    <property type="entry name" value="ThrE_Dicarb/AminoAcid_Exp"/>
</dbReference>
<feature type="transmembrane region" description="Helical" evidence="7">
    <location>
        <begin position="316"/>
        <end position="336"/>
    </location>
</feature>
<evidence type="ECO:0000313" key="10">
    <source>
        <dbReference type="EMBL" id="QUC09249.1"/>
    </source>
</evidence>
<name>A0ABX7Y7P5_9ACTN</name>
<feature type="transmembrane region" description="Helical" evidence="7">
    <location>
        <begin position="54"/>
        <end position="76"/>
    </location>
</feature>
<feature type="transmembrane region" description="Helical" evidence="7">
    <location>
        <begin position="184"/>
        <end position="205"/>
    </location>
</feature>
<accession>A0ABX7Y7P5</accession>
<dbReference type="RefSeq" id="WP_212326516.1">
    <property type="nucleotide sequence ID" value="NZ_AP024463.1"/>
</dbReference>
<feature type="transmembrane region" description="Helical" evidence="7">
    <location>
        <begin position="217"/>
        <end position="240"/>
    </location>
</feature>
<evidence type="ECO:0000256" key="5">
    <source>
        <dbReference type="ARBA" id="ARBA00023136"/>
    </source>
</evidence>
<sequence length="455" mass="48687">MNQPDPECYGDQEFEDSLEPRHLIRRTDVVARAGGMMLGAGTSSLRIRQLMRRAATALGLGNIASSITFTSLAMTVERRGVFRTKVVEVPKPGVDAHRIAMLQKLSNEMPGKITATELDRQLDRIENAPSLYPAWLRGIMVALACAAVAVLAGAGWREITAVLPASAVAYLMFRRLSRWQLNHLAVVLVSAFTASALYLLGTGALDHLLGEASPRMAAGFICASIFLIPGFPLVTAGLELTRLDLTAGLPRAAYASMILLAITIGVWLVARIGGVAAEAVPPLVAEPWQFWVIRAVASFVAVVGWAMMLNSPLGTAIASGVVAVLGNALRLGVIDLGVAEHIATFAGCFTIGLGCAVLGKIFGLEKIIMTVPTLLVSIPGSAALRSLLHIDQNRPDLALSQGTTALFGVIAMVAGLSAARMLTDPEWTFTRDDPPNLREVVPRLRHRRRNLKGRR</sequence>
<feature type="domain" description="Threonine/serine exporter-like N-terminal" evidence="8">
    <location>
        <begin position="28"/>
        <end position="272"/>
    </location>
</feature>
<gene>
    <name evidence="10" type="ORF">J5A65_05915</name>
</gene>
<keyword evidence="11" id="KW-1185">Reference proteome</keyword>
<feature type="transmembrane region" description="Helical" evidence="7">
    <location>
        <begin position="252"/>
        <end position="270"/>
    </location>
</feature>